<dbReference type="Gene3D" id="3.40.390.10">
    <property type="entry name" value="Collagenase (Catalytic Domain)"/>
    <property type="match status" value="1"/>
</dbReference>
<dbReference type="Pfam" id="PF08548">
    <property type="entry name" value="Peptidase_M10_C"/>
    <property type="match status" value="1"/>
</dbReference>
<evidence type="ECO:0000256" key="3">
    <source>
        <dbReference type="ARBA" id="ARBA00009490"/>
    </source>
</evidence>
<evidence type="ECO:0000256" key="1">
    <source>
        <dbReference type="ARBA" id="ARBA00001913"/>
    </source>
</evidence>
<dbReference type="InterPro" id="IPR011049">
    <property type="entry name" value="Serralysin-like_metalloprot_C"/>
</dbReference>
<comment type="caution">
    <text evidence="7">The sequence shown here is derived from an EMBL/GenBank/DDBJ whole genome shotgun (WGS) entry which is preliminary data.</text>
</comment>
<evidence type="ECO:0000256" key="2">
    <source>
        <dbReference type="ARBA" id="ARBA00004613"/>
    </source>
</evidence>
<dbReference type="InterPro" id="IPR006026">
    <property type="entry name" value="Peptidase_Metallo"/>
</dbReference>
<evidence type="ECO:0000313" key="8">
    <source>
        <dbReference type="Proteomes" id="UP000541136"/>
    </source>
</evidence>
<dbReference type="InterPro" id="IPR034033">
    <property type="entry name" value="Serralysin-like"/>
</dbReference>
<dbReference type="Gene3D" id="2.150.10.10">
    <property type="entry name" value="Serralysin-like metalloprotease, C-terminal"/>
    <property type="match status" value="1"/>
</dbReference>
<keyword evidence="4" id="KW-0964">Secreted</keyword>
<dbReference type="SUPFAM" id="SSF51120">
    <property type="entry name" value="beta-Roll"/>
    <property type="match status" value="1"/>
</dbReference>
<organism evidence="7 8">
    <name type="scientific">Castellaniella defragrans</name>
    <name type="common">Alcaligenes defragrans</name>
    <dbReference type="NCBI Taxonomy" id="75697"/>
    <lineage>
        <taxon>Bacteria</taxon>
        <taxon>Pseudomonadati</taxon>
        <taxon>Pseudomonadota</taxon>
        <taxon>Betaproteobacteria</taxon>
        <taxon>Burkholderiales</taxon>
        <taxon>Alcaligenaceae</taxon>
        <taxon>Castellaniella</taxon>
    </lineage>
</organism>
<proteinExistence type="inferred from homology"/>
<dbReference type="GO" id="GO:0005615">
    <property type="term" value="C:extracellular space"/>
    <property type="evidence" value="ECO:0007669"/>
    <property type="project" value="InterPro"/>
</dbReference>
<accession>A0A7W9TQA2</accession>
<dbReference type="InterPro" id="IPR024079">
    <property type="entry name" value="MetalloPept_cat_dom_sf"/>
</dbReference>
<keyword evidence="7" id="KW-0378">Hydrolase</keyword>
<dbReference type="GO" id="GO:0006508">
    <property type="term" value="P:proteolysis"/>
    <property type="evidence" value="ECO:0007669"/>
    <property type="project" value="InterPro"/>
</dbReference>
<dbReference type="GO" id="GO:0008237">
    <property type="term" value="F:metallopeptidase activity"/>
    <property type="evidence" value="ECO:0007669"/>
    <property type="project" value="InterPro"/>
</dbReference>
<feature type="domain" description="Peptidase metallopeptidase" evidence="6">
    <location>
        <begin position="17"/>
        <end position="170"/>
    </location>
</feature>
<dbReference type="InterPro" id="IPR013858">
    <property type="entry name" value="Peptidase_M10B_C"/>
</dbReference>
<evidence type="ECO:0000259" key="6">
    <source>
        <dbReference type="SMART" id="SM00235"/>
    </source>
</evidence>
<comment type="similarity">
    <text evidence="3">Belongs to the peptidase M10B family.</text>
</comment>
<protein>
    <submittedName>
        <fullName evidence="7">Serralysin</fullName>
        <ecNumber evidence="7">3.4.24.40</ecNumber>
    </submittedName>
</protein>
<evidence type="ECO:0000313" key="7">
    <source>
        <dbReference type="EMBL" id="MBB6084734.1"/>
    </source>
</evidence>
<reference evidence="7 8" key="1">
    <citation type="submission" date="2020-08" db="EMBL/GenBank/DDBJ databases">
        <title>Genomic Encyclopedia of Type Strains, Phase IV (KMG-IV): sequencing the most valuable type-strain genomes for metagenomic binning, comparative biology and taxonomic classification.</title>
        <authorList>
            <person name="Goeker M."/>
        </authorList>
    </citation>
    <scope>NUCLEOTIDE SEQUENCE [LARGE SCALE GENOMIC DNA]</scope>
    <source>
        <strain evidence="7 8">DSM 12141</strain>
    </source>
</reference>
<comment type="cofactor">
    <cofactor evidence="1">
        <name>Ca(2+)</name>
        <dbReference type="ChEBI" id="CHEBI:29108"/>
    </cofactor>
</comment>
<gene>
    <name evidence="7" type="ORF">HNR28_002781</name>
</gene>
<dbReference type="CDD" id="cd04277">
    <property type="entry name" value="ZnMc_serralysin_like"/>
    <property type="match status" value="1"/>
</dbReference>
<dbReference type="GO" id="GO:0005509">
    <property type="term" value="F:calcium ion binding"/>
    <property type="evidence" value="ECO:0007669"/>
    <property type="project" value="InterPro"/>
</dbReference>
<dbReference type="GO" id="GO:0008270">
    <property type="term" value="F:zinc ion binding"/>
    <property type="evidence" value="ECO:0007669"/>
    <property type="project" value="InterPro"/>
</dbReference>
<evidence type="ECO:0000256" key="5">
    <source>
        <dbReference type="ARBA" id="ARBA00022737"/>
    </source>
</evidence>
<dbReference type="Pfam" id="PF13583">
    <property type="entry name" value="Reprolysin_4"/>
    <property type="match status" value="1"/>
</dbReference>
<dbReference type="InterPro" id="IPR001343">
    <property type="entry name" value="Hemolysn_Ca-bd"/>
</dbReference>
<dbReference type="AlphaFoldDB" id="A0A7W9TQA2"/>
<dbReference type="SMART" id="SM00235">
    <property type="entry name" value="ZnMc"/>
    <property type="match status" value="1"/>
</dbReference>
<comment type="subcellular location">
    <subcellularLocation>
        <location evidence="2">Secreted</location>
    </subcellularLocation>
</comment>
<sequence length="518" mass="56709">MALPQWTDQQVFNQMYSGQKWAQPVITYTFPQLSSQLRANFRNGEDAGFSPLNATQQSLIELGMALWNELIVPTLTPGAISQSDIEFGNTNTGIEFAHAYYPPTGSVWFSSLYSNLQNPEVGEYGFDTFIHEIGHALGLSHMGDYNGADDDGPSSYQDSTMLSIMSYYGPNMDRGQGQVAWADWMGSDGHIYSPQTPMLNDIMVIQAMYGAAVTRADDTVYGFGSTVKGATASIYDFTVNLHPILTLYDSGGTDTLNLSGWSTESDVDLRDGHYSSVNGMTNNLAIAHDVVIENAITGAGNDTFIGNAANNYLDGGAGQDRVYFTGKFSDYQLNYDLGGREYTVHDSTGADGTDTLLNIEYAAFADFGGKLNELTPEVYRFFNADMGIHFFTSNNDEATAVLQSGDFQFEGVAYARNVVDNANLVSVYRFFNPATGDHVLTADVAEAQHLRELNGAFRDEGTAFYAYGKKAADTTELYRFVNEETGTHFYTASVSEMESVKLIDGFSYEGVAFYVAMA</sequence>
<dbReference type="Pfam" id="PF18885">
    <property type="entry name" value="DUF5648"/>
    <property type="match status" value="1"/>
</dbReference>
<keyword evidence="5" id="KW-0677">Repeat</keyword>
<name>A0A7W9TQA2_CASDE</name>
<dbReference type="SUPFAM" id="SSF55486">
    <property type="entry name" value="Metalloproteases ('zincins'), catalytic domain"/>
    <property type="match status" value="1"/>
</dbReference>
<dbReference type="EMBL" id="JACHIB010000016">
    <property type="protein sequence ID" value="MBB6084734.1"/>
    <property type="molecule type" value="Genomic_DNA"/>
</dbReference>
<dbReference type="Proteomes" id="UP000541136">
    <property type="component" value="Unassembled WGS sequence"/>
</dbReference>
<dbReference type="Pfam" id="PF00353">
    <property type="entry name" value="HemolysinCabind"/>
    <property type="match status" value="1"/>
</dbReference>
<dbReference type="EC" id="3.4.24.40" evidence="7"/>
<dbReference type="InterPro" id="IPR043708">
    <property type="entry name" value="DUF5648"/>
</dbReference>
<evidence type="ECO:0000256" key="4">
    <source>
        <dbReference type="ARBA" id="ARBA00022525"/>
    </source>
</evidence>
<dbReference type="RefSeq" id="WP_151024859.1">
    <property type="nucleotide sequence ID" value="NZ_JACHIB010000016.1"/>
</dbReference>